<feature type="non-terminal residue" evidence="2">
    <location>
        <position position="1"/>
    </location>
</feature>
<reference evidence="2" key="1">
    <citation type="journal article" date="2021" name="New Phytol.">
        <title>Evolutionary innovations through gain and loss of genes in the ectomycorrhizal Boletales.</title>
        <authorList>
            <person name="Wu G."/>
            <person name="Miyauchi S."/>
            <person name="Morin E."/>
            <person name="Kuo A."/>
            <person name="Drula E."/>
            <person name="Varga T."/>
            <person name="Kohler A."/>
            <person name="Feng B."/>
            <person name="Cao Y."/>
            <person name="Lipzen A."/>
            <person name="Daum C."/>
            <person name="Hundley H."/>
            <person name="Pangilinan J."/>
            <person name="Johnson J."/>
            <person name="Barry K."/>
            <person name="LaButti K."/>
            <person name="Ng V."/>
            <person name="Ahrendt S."/>
            <person name="Min B."/>
            <person name="Choi I.G."/>
            <person name="Park H."/>
            <person name="Plett J.M."/>
            <person name="Magnuson J."/>
            <person name="Spatafora J.W."/>
            <person name="Nagy L.G."/>
            <person name="Henrissat B."/>
            <person name="Grigoriev I.V."/>
            <person name="Yang Z.L."/>
            <person name="Xu J."/>
            <person name="Martin F.M."/>
        </authorList>
    </citation>
    <scope>NUCLEOTIDE SEQUENCE</scope>
    <source>
        <strain evidence="2">KKN 215</strain>
    </source>
</reference>
<keyword evidence="1" id="KW-1133">Transmembrane helix</keyword>
<evidence type="ECO:0000313" key="3">
    <source>
        <dbReference type="Proteomes" id="UP000813824"/>
    </source>
</evidence>
<dbReference type="EMBL" id="JAEVFJ010000058">
    <property type="protein sequence ID" value="KAH8078708.1"/>
    <property type="molecule type" value="Genomic_DNA"/>
</dbReference>
<feature type="transmembrane region" description="Helical" evidence="1">
    <location>
        <begin position="51"/>
        <end position="74"/>
    </location>
</feature>
<comment type="caution">
    <text evidence="2">The sequence shown here is derived from an EMBL/GenBank/DDBJ whole genome shotgun (WGS) entry which is preliminary data.</text>
</comment>
<evidence type="ECO:0000256" key="1">
    <source>
        <dbReference type="SAM" id="Phobius"/>
    </source>
</evidence>
<protein>
    <submittedName>
        <fullName evidence="2">Uncharacterized protein</fullName>
    </submittedName>
</protein>
<evidence type="ECO:0000313" key="2">
    <source>
        <dbReference type="EMBL" id="KAH8078708.1"/>
    </source>
</evidence>
<organism evidence="2 3">
    <name type="scientific">Cristinia sonorae</name>
    <dbReference type="NCBI Taxonomy" id="1940300"/>
    <lineage>
        <taxon>Eukaryota</taxon>
        <taxon>Fungi</taxon>
        <taxon>Dikarya</taxon>
        <taxon>Basidiomycota</taxon>
        <taxon>Agaricomycotina</taxon>
        <taxon>Agaricomycetes</taxon>
        <taxon>Agaricomycetidae</taxon>
        <taxon>Agaricales</taxon>
        <taxon>Pleurotineae</taxon>
        <taxon>Stephanosporaceae</taxon>
        <taxon>Cristinia</taxon>
    </lineage>
</organism>
<keyword evidence="3" id="KW-1185">Reference proteome</keyword>
<accession>A0A8K0XJZ4</accession>
<sequence length="130" mass="14022">MSGEPRTTPHPPIRGACNTGIPTETALGLNYTLVILPPNSNSTNVFAPRTATWITAVYTGTLITNVTATGILAYRIWRVNRRASEFVPAERLSVILHVVVESGTIYSIAITIALITFVAGSRVVVIFLDI</sequence>
<name>A0A8K0XJZ4_9AGAR</name>
<feature type="transmembrane region" description="Helical" evidence="1">
    <location>
        <begin position="94"/>
        <end position="119"/>
    </location>
</feature>
<keyword evidence="1" id="KW-0472">Membrane</keyword>
<dbReference type="OrthoDB" id="3354175at2759"/>
<proteinExistence type="predicted"/>
<keyword evidence="1" id="KW-0812">Transmembrane</keyword>
<dbReference type="AlphaFoldDB" id="A0A8K0XJZ4"/>
<gene>
    <name evidence="2" type="ORF">BXZ70DRAFT_911134</name>
</gene>
<dbReference type="Proteomes" id="UP000813824">
    <property type="component" value="Unassembled WGS sequence"/>
</dbReference>